<reference evidence="8 9" key="1">
    <citation type="submission" date="2018-07" db="EMBL/GenBank/DDBJ databases">
        <title>Rhodosalinus sp. strain E84T genomic sequence and assembly.</title>
        <authorList>
            <person name="Liu Z.-W."/>
            <person name="Lu D.-C."/>
        </authorList>
    </citation>
    <scope>NUCLEOTIDE SEQUENCE [LARGE SCALE GENOMIC DNA]</scope>
    <source>
        <strain evidence="8 9">E84</strain>
    </source>
</reference>
<evidence type="ECO:0000256" key="5">
    <source>
        <dbReference type="RuleBase" id="RU003557"/>
    </source>
</evidence>
<evidence type="ECO:0000256" key="3">
    <source>
        <dbReference type="ARBA" id="ARBA00023315"/>
    </source>
</evidence>
<dbReference type="Proteomes" id="UP000253370">
    <property type="component" value="Unassembled WGS sequence"/>
</dbReference>
<dbReference type="PANTHER" id="PTHR18919">
    <property type="entry name" value="ACETYL-COA C-ACYLTRANSFERASE"/>
    <property type="match status" value="1"/>
</dbReference>
<dbReference type="CDD" id="cd00751">
    <property type="entry name" value="thiolase"/>
    <property type="match status" value="1"/>
</dbReference>
<sequence>MPAFIPYKAYWSTPFARWQGSLAHLHALELARIAAERALARIGVDPAELDAGALGLTVPQHMSFYGFPWLAGTLGAERLAGPTITQACATGTRLLAHAAGEVAAGAGAVLTLATDRVSNGPHVYYPAPAGPGGTGKSEDWVLDNFGRDPFAKNSMLQTAENVAARLGIPTEEQHALVLRRYEQYADALADDRAFQKRYMELPFEAPAAAGRGKMVTLEGDEGVTPTSEEKLGKLKPVLEGGTVTFGGQTHPADGAAGAIVTSEARARELSADPEVKIELVSFGQAREEPGYMPAAPVPAARQALERAALSIGDIAAIKSHNPFVVNDIAFARSFNIDPYTQMNNYGCSLVWGHPQGPTALRGIIELIEELVLKGGGYGLFQGCAAGDTAMACVVRVG</sequence>
<evidence type="ECO:0000313" key="9">
    <source>
        <dbReference type="Proteomes" id="UP000253370"/>
    </source>
</evidence>
<comment type="similarity">
    <text evidence="1 5">Belongs to the thiolase-like superfamily. Thiolase family.</text>
</comment>
<evidence type="ECO:0000256" key="4">
    <source>
        <dbReference type="PIRSR" id="PIRSR000429-1"/>
    </source>
</evidence>
<evidence type="ECO:0000313" key="8">
    <source>
        <dbReference type="EMBL" id="RBI87508.1"/>
    </source>
</evidence>
<dbReference type="RefSeq" id="WP_113287531.1">
    <property type="nucleotide sequence ID" value="NZ_QNTQ01000001.1"/>
</dbReference>
<gene>
    <name evidence="8" type="ORF">DRV85_00825</name>
</gene>
<dbReference type="InterPro" id="IPR016039">
    <property type="entry name" value="Thiolase-like"/>
</dbReference>
<name>A0A365UD92_9RHOB</name>
<dbReference type="PANTHER" id="PTHR18919:SF107">
    <property type="entry name" value="ACETYL-COA ACETYLTRANSFERASE, CYTOSOLIC"/>
    <property type="match status" value="1"/>
</dbReference>
<keyword evidence="3 5" id="KW-0012">Acyltransferase</keyword>
<dbReference type="InterPro" id="IPR020617">
    <property type="entry name" value="Thiolase_C"/>
</dbReference>
<feature type="active site" description="Acyl-thioester intermediate" evidence="4">
    <location>
        <position position="88"/>
    </location>
</feature>
<dbReference type="PIRSF" id="PIRSF000429">
    <property type="entry name" value="Ac-CoA_Ac_transf"/>
    <property type="match status" value="1"/>
</dbReference>
<dbReference type="EMBL" id="QNTQ01000001">
    <property type="protein sequence ID" value="RBI87508.1"/>
    <property type="molecule type" value="Genomic_DNA"/>
</dbReference>
<dbReference type="InterPro" id="IPR020616">
    <property type="entry name" value="Thiolase_N"/>
</dbReference>
<dbReference type="GO" id="GO:0003988">
    <property type="term" value="F:acetyl-CoA C-acyltransferase activity"/>
    <property type="evidence" value="ECO:0007669"/>
    <property type="project" value="UniProtKB-ARBA"/>
</dbReference>
<dbReference type="Gene3D" id="3.40.47.10">
    <property type="match status" value="1"/>
</dbReference>
<evidence type="ECO:0000256" key="2">
    <source>
        <dbReference type="ARBA" id="ARBA00022679"/>
    </source>
</evidence>
<feature type="domain" description="Thiolase N-terminal" evidence="6">
    <location>
        <begin position="13"/>
        <end position="263"/>
    </location>
</feature>
<evidence type="ECO:0000259" key="7">
    <source>
        <dbReference type="Pfam" id="PF02803"/>
    </source>
</evidence>
<dbReference type="Pfam" id="PF00108">
    <property type="entry name" value="Thiolase_N"/>
    <property type="match status" value="1"/>
</dbReference>
<keyword evidence="2 5" id="KW-0808">Transferase</keyword>
<dbReference type="AlphaFoldDB" id="A0A365UD92"/>
<evidence type="ECO:0000259" key="6">
    <source>
        <dbReference type="Pfam" id="PF00108"/>
    </source>
</evidence>
<feature type="active site" description="Proton acceptor" evidence="4">
    <location>
        <position position="353"/>
    </location>
</feature>
<evidence type="ECO:0000256" key="1">
    <source>
        <dbReference type="ARBA" id="ARBA00010982"/>
    </source>
</evidence>
<comment type="caution">
    <text evidence="8">The sequence shown here is derived from an EMBL/GenBank/DDBJ whole genome shotgun (WGS) entry which is preliminary data.</text>
</comment>
<feature type="domain" description="Thiolase C-terminal" evidence="7">
    <location>
        <begin position="277"/>
        <end position="395"/>
    </location>
</feature>
<organism evidence="8 9">
    <name type="scientific">Rhodosalinus halophilus</name>
    <dbReference type="NCBI Taxonomy" id="2259333"/>
    <lineage>
        <taxon>Bacteria</taxon>
        <taxon>Pseudomonadati</taxon>
        <taxon>Pseudomonadota</taxon>
        <taxon>Alphaproteobacteria</taxon>
        <taxon>Rhodobacterales</taxon>
        <taxon>Paracoccaceae</taxon>
        <taxon>Rhodosalinus</taxon>
    </lineage>
</organism>
<feature type="active site" description="Proton acceptor" evidence="4">
    <location>
        <position position="383"/>
    </location>
</feature>
<dbReference type="OrthoDB" id="9764638at2"/>
<dbReference type="Pfam" id="PF02803">
    <property type="entry name" value="Thiolase_C"/>
    <property type="match status" value="1"/>
</dbReference>
<protein>
    <submittedName>
        <fullName evidence="8">Thiolase family protein</fullName>
    </submittedName>
</protein>
<keyword evidence="9" id="KW-1185">Reference proteome</keyword>
<dbReference type="InterPro" id="IPR002155">
    <property type="entry name" value="Thiolase"/>
</dbReference>
<accession>A0A365UD92</accession>
<proteinExistence type="inferred from homology"/>
<dbReference type="SUPFAM" id="SSF53901">
    <property type="entry name" value="Thiolase-like"/>
    <property type="match status" value="2"/>
</dbReference>